<keyword evidence="5 12" id="KW-0479">Metal-binding</keyword>
<sequence length="303" mass="29886">MSALIVVGSASRDYTVIVDRHPQPGETLLGGDIVTGAGGKGANQAVAASAAGVPPVFIGSFGDDSTGHELIEELRSNGVDVSHVTTTTEAPTGVALITVVTSGENSIVVAAGANARLQPDTSAAIIRSLASPATVVLAQLEVPLATVIAVADATRDAGARFVLNLSPSREIPAALLALCDPLVVNESEAAAVSGRAVSSVADALAVAKELLQQSVSVVITLGGDGVVLATAEGVSHSPAHQVSVVDTTGAGDAFVGALAAELARGADLASAVEAGTAAGARAVQHLGAQPPRSPQPPQPPQPN</sequence>
<feature type="binding site" evidence="12">
    <location>
        <begin position="11"/>
        <end position="13"/>
    </location>
    <ligand>
        <name>substrate</name>
    </ligand>
</feature>
<feature type="binding site" evidence="12">
    <location>
        <position position="282"/>
    </location>
    <ligand>
        <name>K(+)</name>
        <dbReference type="ChEBI" id="CHEBI:29103"/>
    </ligand>
</feature>
<dbReference type="Proteomes" id="UP000237983">
    <property type="component" value="Unassembled WGS sequence"/>
</dbReference>
<dbReference type="RefSeq" id="WP_106211569.1">
    <property type="nucleotide sequence ID" value="NZ_PVTL01000003.1"/>
</dbReference>
<dbReference type="GO" id="GO:0005524">
    <property type="term" value="F:ATP binding"/>
    <property type="evidence" value="ECO:0007669"/>
    <property type="project" value="UniProtKB-UniRule"/>
</dbReference>
<reference evidence="15 16" key="1">
    <citation type="submission" date="2018-03" db="EMBL/GenBank/DDBJ databases">
        <title>Genomic Encyclopedia of Type Strains, Phase III (KMG-III): the genomes of soil and plant-associated and newly described type strains.</title>
        <authorList>
            <person name="Whitman W."/>
        </authorList>
    </citation>
    <scope>NUCLEOTIDE SEQUENCE [LARGE SCALE GENOMIC DNA]</scope>
    <source>
        <strain evidence="15 16">CGMCC 1.12484</strain>
    </source>
</reference>
<proteinExistence type="inferred from homology"/>
<keyword evidence="12" id="KW-0963">Cytoplasm</keyword>
<evidence type="ECO:0000313" key="15">
    <source>
        <dbReference type="EMBL" id="PRY68821.1"/>
    </source>
</evidence>
<dbReference type="PANTHER" id="PTHR10584:SF166">
    <property type="entry name" value="RIBOKINASE"/>
    <property type="match status" value="1"/>
</dbReference>
<feature type="domain" description="Carbohydrate kinase PfkB" evidence="14">
    <location>
        <begin position="3"/>
        <end position="291"/>
    </location>
</feature>
<feature type="compositionally biased region" description="Pro residues" evidence="13">
    <location>
        <begin position="291"/>
        <end position="303"/>
    </location>
</feature>
<feature type="binding site" evidence="12">
    <location>
        <position position="185"/>
    </location>
    <ligand>
        <name>ATP</name>
        <dbReference type="ChEBI" id="CHEBI:30616"/>
    </ligand>
</feature>
<keyword evidence="6 12" id="KW-0547">Nucleotide-binding</keyword>
<dbReference type="InterPro" id="IPR011877">
    <property type="entry name" value="Ribokinase"/>
</dbReference>
<dbReference type="HAMAP" id="MF_01987">
    <property type="entry name" value="Ribokinase"/>
    <property type="match status" value="1"/>
</dbReference>
<evidence type="ECO:0000256" key="6">
    <source>
        <dbReference type="ARBA" id="ARBA00022741"/>
    </source>
</evidence>
<evidence type="ECO:0000256" key="11">
    <source>
        <dbReference type="ARBA" id="ARBA00023277"/>
    </source>
</evidence>
<evidence type="ECO:0000256" key="7">
    <source>
        <dbReference type="ARBA" id="ARBA00022777"/>
    </source>
</evidence>
<dbReference type="InterPro" id="IPR011611">
    <property type="entry name" value="PfkB_dom"/>
</dbReference>
<evidence type="ECO:0000256" key="1">
    <source>
        <dbReference type="ARBA" id="ARBA00005380"/>
    </source>
</evidence>
<feature type="binding site" evidence="12">
    <location>
        <position position="252"/>
    </location>
    <ligand>
        <name>substrate</name>
    </ligand>
</feature>
<comment type="catalytic activity">
    <reaction evidence="12">
        <text>D-ribose + ATP = D-ribose 5-phosphate + ADP + H(+)</text>
        <dbReference type="Rhea" id="RHEA:13697"/>
        <dbReference type="ChEBI" id="CHEBI:15378"/>
        <dbReference type="ChEBI" id="CHEBI:30616"/>
        <dbReference type="ChEBI" id="CHEBI:47013"/>
        <dbReference type="ChEBI" id="CHEBI:78346"/>
        <dbReference type="ChEBI" id="CHEBI:456216"/>
        <dbReference type="EC" id="2.7.1.15"/>
    </reaction>
</comment>
<keyword evidence="9 12" id="KW-0460">Magnesium</keyword>
<comment type="caution">
    <text evidence="12">Lacks conserved residue(s) required for the propagation of feature annotation.</text>
</comment>
<keyword evidence="7 12" id="KW-0418">Kinase</keyword>
<keyword evidence="10 12" id="KW-0630">Potassium</keyword>
<comment type="caution">
    <text evidence="15">The sequence shown here is derived from an EMBL/GenBank/DDBJ whole genome shotgun (WGS) entry which is preliminary data.</text>
</comment>
<dbReference type="OrthoDB" id="9775849at2"/>
<comment type="similarity">
    <text evidence="12">Belongs to the carbohydrate kinase PfkB family. Ribokinase subfamily.</text>
</comment>
<feature type="binding site" evidence="12">
    <location>
        <position position="141"/>
    </location>
    <ligand>
        <name>substrate</name>
    </ligand>
</feature>
<dbReference type="UniPathway" id="UPA00916">
    <property type="reaction ID" value="UER00889"/>
</dbReference>
<feature type="binding site" evidence="12">
    <location>
        <position position="287"/>
    </location>
    <ligand>
        <name>K(+)</name>
        <dbReference type="ChEBI" id="CHEBI:29103"/>
    </ligand>
</feature>
<feature type="binding site" evidence="12">
    <location>
        <begin position="220"/>
        <end position="225"/>
    </location>
    <ligand>
        <name>ATP</name>
        <dbReference type="ChEBI" id="CHEBI:30616"/>
    </ligand>
</feature>
<feature type="active site" description="Proton acceptor" evidence="12">
    <location>
        <position position="252"/>
    </location>
</feature>
<dbReference type="GO" id="GO:0046872">
    <property type="term" value="F:metal ion binding"/>
    <property type="evidence" value="ECO:0007669"/>
    <property type="project" value="UniProtKB-KW"/>
</dbReference>
<dbReference type="SUPFAM" id="SSF53613">
    <property type="entry name" value="Ribokinase-like"/>
    <property type="match status" value="1"/>
</dbReference>
<feature type="binding site" evidence="12">
    <location>
        <position position="285"/>
    </location>
    <ligand>
        <name>K(+)</name>
        <dbReference type="ChEBI" id="CHEBI:29103"/>
    </ligand>
</feature>
<comment type="similarity">
    <text evidence="1">Belongs to the carbohydrate kinase pfkB family.</text>
</comment>
<dbReference type="PROSITE" id="PS00584">
    <property type="entry name" value="PFKB_KINASES_2"/>
    <property type="match status" value="1"/>
</dbReference>
<keyword evidence="8 12" id="KW-0067">ATP-binding</keyword>
<evidence type="ECO:0000313" key="16">
    <source>
        <dbReference type="Proteomes" id="UP000237983"/>
    </source>
</evidence>
<comment type="subunit">
    <text evidence="12">Homodimer.</text>
</comment>
<comment type="pathway">
    <text evidence="12">Carbohydrate metabolism; D-ribose degradation; D-ribose 5-phosphate from beta-D-ribopyranose: step 2/2.</text>
</comment>
<evidence type="ECO:0000256" key="4">
    <source>
        <dbReference type="ARBA" id="ARBA00022679"/>
    </source>
</evidence>
<feature type="region of interest" description="Disordered" evidence="13">
    <location>
        <begin position="280"/>
        <end position="303"/>
    </location>
</feature>
<evidence type="ECO:0000256" key="9">
    <source>
        <dbReference type="ARBA" id="ARBA00022842"/>
    </source>
</evidence>
<dbReference type="EC" id="2.7.1.15" evidence="2 12"/>
<gene>
    <name evidence="12" type="primary">rbsK</name>
    <name evidence="15" type="ORF">B0I08_10325</name>
</gene>
<keyword evidence="4 12" id="KW-0808">Transferase</keyword>
<evidence type="ECO:0000256" key="3">
    <source>
        <dbReference type="ARBA" id="ARBA00016943"/>
    </source>
</evidence>
<feature type="binding site" evidence="12">
    <location>
        <position position="246"/>
    </location>
    <ligand>
        <name>K(+)</name>
        <dbReference type="ChEBI" id="CHEBI:29103"/>
    </ligand>
</feature>
<dbReference type="GO" id="GO:0005829">
    <property type="term" value="C:cytosol"/>
    <property type="evidence" value="ECO:0007669"/>
    <property type="project" value="TreeGrafter"/>
</dbReference>
<comment type="activity regulation">
    <text evidence="12">Activated by a monovalent cation that binds near, but not in, the active site. The most likely occupant of the site in vivo is potassium. Ion binding induces a conformational change that may alter substrate affinity.</text>
</comment>
<evidence type="ECO:0000256" key="12">
    <source>
        <dbReference type="HAMAP-Rule" id="MF_01987"/>
    </source>
</evidence>
<dbReference type="InterPro" id="IPR002139">
    <property type="entry name" value="Ribo/fructo_kinase"/>
</dbReference>
<feature type="binding site" evidence="12">
    <location>
        <begin position="251"/>
        <end position="252"/>
    </location>
    <ligand>
        <name>ATP</name>
        <dbReference type="ChEBI" id="CHEBI:30616"/>
    </ligand>
</feature>
<dbReference type="Pfam" id="PF00294">
    <property type="entry name" value="PfkB"/>
    <property type="match status" value="1"/>
</dbReference>
<feature type="binding site" evidence="12">
    <location>
        <begin position="39"/>
        <end position="43"/>
    </location>
    <ligand>
        <name>substrate</name>
    </ligand>
</feature>
<dbReference type="EMBL" id="PVTL01000003">
    <property type="protein sequence ID" value="PRY68821.1"/>
    <property type="molecule type" value="Genomic_DNA"/>
</dbReference>
<dbReference type="PANTHER" id="PTHR10584">
    <property type="entry name" value="SUGAR KINASE"/>
    <property type="match status" value="1"/>
</dbReference>
<comment type="subcellular location">
    <subcellularLocation>
        <location evidence="12">Cytoplasm</location>
    </subcellularLocation>
</comment>
<keyword evidence="11 12" id="KW-0119">Carbohydrate metabolism</keyword>
<protein>
    <recommendedName>
        <fullName evidence="3 12">Ribokinase</fullName>
        <shortName evidence="12">RK</shortName>
        <ecNumber evidence="2 12">2.7.1.15</ecNumber>
    </recommendedName>
</protein>
<evidence type="ECO:0000256" key="8">
    <source>
        <dbReference type="ARBA" id="ARBA00022840"/>
    </source>
</evidence>
<dbReference type="InterPro" id="IPR029056">
    <property type="entry name" value="Ribokinase-like"/>
</dbReference>
<dbReference type="Gene3D" id="3.40.1190.20">
    <property type="match status" value="1"/>
</dbReference>
<evidence type="ECO:0000259" key="14">
    <source>
        <dbReference type="Pfam" id="PF00294"/>
    </source>
</evidence>
<dbReference type="GO" id="GO:0019303">
    <property type="term" value="P:D-ribose catabolic process"/>
    <property type="evidence" value="ECO:0007669"/>
    <property type="project" value="UniProtKB-UniRule"/>
</dbReference>
<feature type="binding site" evidence="12">
    <location>
        <position position="248"/>
    </location>
    <ligand>
        <name>K(+)</name>
        <dbReference type="ChEBI" id="CHEBI:29103"/>
    </ligand>
</feature>
<evidence type="ECO:0000256" key="2">
    <source>
        <dbReference type="ARBA" id="ARBA00012035"/>
    </source>
</evidence>
<comment type="cofactor">
    <cofactor evidence="12">
        <name>Mg(2+)</name>
        <dbReference type="ChEBI" id="CHEBI:18420"/>
    </cofactor>
    <text evidence="12">Requires a divalent cation, most likely magnesium in vivo, as an electrophilic catalyst to aid phosphoryl group transfer. It is the chelate of the metal and the nucleotide that is the actual substrate.</text>
</comment>
<dbReference type="InterPro" id="IPR002173">
    <property type="entry name" value="Carboh/pur_kinase_PfkB_CS"/>
</dbReference>
<evidence type="ECO:0000256" key="10">
    <source>
        <dbReference type="ARBA" id="ARBA00022958"/>
    </source>
</evidence>
<dbReference type="PRINTS" id="PR00990">
    <property type="entry name" value="RIBOKINASE"/>
</dbReference>
<dbReference type="GO" id="GO:0004747">
    <property type="term" value="F:ribokinase activity"/>
    <property type="evidence" value="ECO:0007669"/>
    <property type="project" value="UniProtKB-UniRule"/>
</dbReference>
<organism evidence="15 16">
    <name type="scientific">Glaciihabitans tibetensis</name>
    <dbReference type="NCBI Taxonomy" id="1266600"/>
    <lineage>
        <taxon>Bacteria</taxon>
        <taxon>Bacillati</taxon>
        <taxon>Actinomycetota</taxon>
        <taxon>Actinomycetes</taxon>
        <taxon>Micrococcales</taxon>
        <taxon>Microbacteriaceae</taxon>
        <taxon>Glaciihabitans</taxon>
    </lineage>
</organism>
<name>A0A2T0VF59_9MICO</name>
<evidence type="ECO:0000256" key="13">
    <source>
        <dbReference type="SAM" id="MobiDB-lite"/>
    </source>
</evidence>
<comment type="function">
    <text evidence="12">Catalyzes the phosphorylation of ribose at O-5 in a reaction requiring ATP and magnesium. The resulting D-ribose-5-phosphate can then be used either for sythesis of nucleotides, histidine, and tryptophan, or as a component of the pentose phosphate pathway.</text>
</comment>
<dbReference type="CDD" id="cd01174">
    <property type="entry name" value="ribokinase"/>
    <property type="match status" value="1"/>
</dbReference>
<accession>A0A2T0VF59</accession>
<evidence type="ECO:0000256" key="5">
    <source>
        <dbReference type="ARBA" id="ARBA00022723"/>
    </source>
</evidence>
<keyword evidence="16" id="KW-1185">Reference proteome</keyword>
<dbReference type="AlphaFoldDB" id="A0A2T0VF59"/>